<feature type="region of interest" description="Disordered" evidence="1">
    <location>
        <begin position="34"/>
        <end position="55"/>
    </location>
</feature>
<protein>
    <submittedName>
        <fullName evidence="2">Uncharacterized protein</fullName>
    </submittedName>
</protein>
<organism evidence="2 3">
    <name type="scientific">Paenibacillus nuruki</name>
    <dbReference type="NCBI Taxonomy" id="1886670"/>
    <lineage>
        <taxon>Bacteria</taxon>
        <taxon>Bacillati</taxon>
        <taxon>Bacillota</taxon>
        <taxon>Bacilli</taxon>
        <taxon>Bacillales</taxon>
        <taxon>Paenibacillaceae</taxon>
        <taxon>Paenibacillus</taxon>
    </lineage>
</organism>
<proteinExistence type="predicted"/>
<evidence type="ECO:0000256" key="1">
    <source>
        <dbReference type="SAM" id="MobiDB-lite"/>
    </source>
</evidence>
<dbReference type="RefSeq" id="WP_161594286.1">
    <property type="nucleotide sequence ID" value="NZ_MDER01000086.1"/>
</dbReference>
<dbReference type="Proteomes" id="UP000094578">
    <property type="component" value="Unassembled WGS sequence"/>
</dbReference>
<feature type="compositionally biased region" description="Low complexity" evidence="1">
    <location>
        <begin position="46"/>
        <end position="55"/>
    </location>
</feature>
<reference evidence="2 3" key="1">
    <citation type="submission" date="2016-08" db="EMBL/GenBank/DDBJ databases">
        <title>Genome sequencing of Paenibacillus sp. TI45-13ar, isolated from Korean traditional nuruk.</title>
        <authorList>
            <person name="Kim S.-J."/>
        </authorList>
    </citation>
    <scope>NUCLEOTIDE SEQUENCE [LARGE SCALE GENOMIC DNA]</scope>
    <source>
        <strain evidence="2 3">TI45-13ar</strain>
    </source>
</reference>
<dbReference type="STRING" id="1886670.PTI45_04344"/>
<dbReference type="EMBL" id="MDER01000086">
    <property type="protein sequence ID" value="ODP26504.1"/>
    <property type="molecule type" value="Genomic_DNA"/>
</dbReference>
<comment type="caution">
    <text evidence="2">The sequence shown here is derived from an EMBL/GenBank/DDBJ whole genome shotgun (WGS) entry which is preliminary data.</text>
</comment>
<keyword evidence="3" id="KW-1185">Reference proteome</keyword>
<dbReference type="AlphaFoldDB" id="A0A1E3KYF6"/>
<evidence type="ECO:0000313" key="2">
    <source>
        <dbReference type="EMBL" id="ODP26504.1"/>
    </source>
</evidence>
<evidence type="ECO:0000313" key="3">
    <source>
        <dbReference type="Proteomes" id="UP000094578"/>
    </source>
</evidence>
<gene>
    <name evidence="2" type="ORF">PTI45_04344</name>
</gene>
<name>A0A1E3KYF6_9BACL</name>
<accession>A0A1E3KYF6</accession>
<sequence length="55" mass="6095">MTGRKALWSAIGMGAAYLMRNKSARDKVISQVRRVATSMRDKKSGNSSNTTNNNY</sequence>